<keyword evidence="5" id="KW-0677">Repeat</keyword>
<dbReference type="Gene3D" id="1.10.510.10">
    <property type="entry name" value="Transferase(Phosphotransferase) domain 1"/>
    <property type="match status" value="1"/>
</dbReference>
<keyword evidence="3 8" id="KW-0812">Transmembrane</keyword>
<dbReference type="Proteomes" id="UP000634136">
    <property type="component" value="Unassembled WGS sequence"/>
</dbReference>
<keyword evidence="6 8" id="KW-1133">Transmembrane helix</keyword>
<keyword evidence="11" id="KW-0418">Kinase</keyword>
<dbReference type="Pfam" id="PF08263">
    <property type="entry name" value="LRRNT_2"/>
    <property type="match status" value="1"/>
</dbReference>
<keyword evidence="4 9" id="KW-0732">Signal</keyword>
<gene>
    <name evidence="11" type="ORF">G2W53_001702</name>
</gene>
<dbReference type="GO" id="GO:0004672">
    <property type="term" value="F:protein kinase activity"/>
    <property type="evidence" value="ECO:0007669"/>
    <property type="project" value="InterPro"/>
</dbReference>
<dbReference type="InterPro" id="IPR046959">
    <property type="entry name" value="PRK1-6/SRF4-like"/>
</dbReference>
<dbReference type="Pfam" id="PF07714">
    <property type="entry name" value="PK_Tyr_Ser-Thr"/>
    <property type="match status" value="1"/>
</dbReference>
<dbReference type="Gene3D" id="3.30.200.20">
    <property type="entry name" value="Phosphorylase Kinase, domain 1"/>
    <property type="match status" value="1"/>
</dbReference>
<evidence type="ECO:0000256" key="8">
    <source>
        <dbReference type="SAM" id="Phobius"/>
    </source>
</evidence>
<evidence type="ECO:0000259" key="10">
    <source>
        <dbReference type="PROSITE" id="PS50011"/>
    </source>
</evidence>
<evidence type="ECO:0000256" key="6">
    <source>
        <dbReference type="ARBA" id="ARBA00022989"/>
    </source>
</evidence>
<protein>
    <submittedName>
        <fullName evidence="11">Putative LRR receptor-like serine/threonine-protein kinase</fullName>
    </submittedName>
</protein>
<dbReference type="FunFam" id="3.30.200.20:FF:000371">
    <property type="entry name" value="Protein NSP-INTERACTING KINASE 2"/>
    <property type="match status" value="1"/>
</dbReference>
<keyword evidence="2" id="KW-0433">Leucine-rich repeat</keyword>
<evidence type="ECO:0000313" key="12">
    <source>
        <dbReference type="Proteomes" id="UP000634136"/>
    </source>
</evidence>
<feature type="domain" description="Protein kinase" evidence="10">
    <location>
        <begin position="379"/>
        <end position="651"/>
    </location>
</feature>
<dbReference type="InterPro" id="IPR011009">
    <property type="entry name" value="Kinase-like_dom_sf"/>
</dbReference>
<feature type="transmembrane region" description="Helical" evidence="8">
    <location>
        <begin position="286"/>
        <end position="310"/>
    </location>
</feature>
<dbReference type="InterPro" id="IPR013210">
    <property type="entry name" value="LRR_N_plant-typ"/>
</dbReference>
<evidence type="ECO:0000313" key="11">
    <source>
        <dbReference type="EMBL" id="KAF7844797.1"/>
    </source>
</evidence>
<evidence type="ECO:0000256" key="7">
    <source>
        <dbReference type="ARBA" id="ARBA00023136"/>
    </source>
</evidence>
<reference evidence="11" key="1">
    <citation type="submission" date="2020-09" db="EMBL/GenBank/DDBJ databases">
        <title>Genome-Enabled Discovery of Anthraquinone Biosynthesis in Senna tora.</title>
        <authorList>
            <person name="Kang S.-H."/>
            <person name="Pandey R.P."/>
            <person name="Lee C.-M."/>
            <person name="Sim J.-S."/>
            <person name="Jeong J.-T."/>
            <person name="Choi B.-S."/>
            <person name="Jung M."/>
            <person name="Ginzburg D."/>
            <person name="Zhao K."/>
            <person name="Won S.Y."/>
            <person name="Oh T.-J."/>
            <person name="Yu Y."/>
            <person name="Kim N.-H."/>
            <person name="Lee O.R."/>
            <person name="Lee T.-H."/>
            <person name="Bashyal P."/>
            <person name="Kim T.-S."/>
            <person name="Lee W.-H."/>
            <person name="Kawkins C."/>
            <person name="Kim C.-K."/>
            <person name="Kim J.S."/>
            <person name="Ahn B.O."/>
            <person name="Rhee S.Y."/>
            <person name="Sohng J.K."/>
        </authorList>
    </citation>
    <scope>NUCLEOTIDE SEQUENCE</scope>
    <source>
        <tissue evidence="11">Leaf</tissue>
    </source>
</reference>
<proteinExistence type="predicted"/>
<dbReference type="InterPro" id="IPR001611">
    <property type="entry name" value="Leu-rich_rpt"/>
</dbReference>
<dbReference type="GO" id="GO:0005524">
    <property type="term" value="F:ATP binding"/>
    <property type="evidence" value="ECO:0007669"/>
    <property type="project" value="InterPro"/>
</dbReference>
<sequence length="651" mass="71637">MSLLLVLYLLAGILQVFPTSASSFSPELDALMAIKDSLDPENRFLRSWSSDSDPCGGGFEGVACNEVGRVTNISLQGKGLYGRLPAAVGELRSLTGLYLHFNALTGVVPKEITGLSELSDLYLNVNNLSGDIPREIGNMTNLQGSIPTEMGKLRRLSVLALQYNELNGAIPASLGELEALTRLDLSFNTLFGPIPVGIARAPKLQVLDIRNNSLSGNVPIALKRLRSGFQYMNNPGLCGTEFNLVSCKTFFDPDKPEPFEPSNLSTKDLPASVNPKDENQLQSSKIGLVFGIIAVIFASAISGLSIFVWYRHRKQKIGNTIDASDSTHLHRKNNAAPLISLEYSNGWDPLSKGKSGYSQEVLESFMFNLEEIERATQCFSGANLLGKSNFSSIYKGIMRDGCVVVVKCINKTSCKSNEDEFLKGLKIVTWLKHENLVRFRGFCCSKGRGECFLVYDFAPNGSLSQYLDVKKGDASSCRVLEWSTRVSIIHGIAKGIAYLHEKKGRKEPLVHQNISAEKVLLNAYYNPLLSDSGMHKLLADDVVFSTLKATAAMGYLAPEYTTTGCFTQKSDIFAFGVIVFQLLTGKSDTTHLNRHELEEALEFKDFIDENLEGKFSESQAAKLVRIALLCTHESSHERPSMDYVVQELSEN</sequence>
<evidence type="ECO:0000256" key="5">
    <source>
        <dbReference type="ARBA" id="ARBA00022737"/>
    </source>
</evidence>
<keyword evidence="7 8" id="KW-0472">Membrane</keyword>
<dbReference type="AlphaFoldDB" id="A0A834XGS3"/>
<organism evidence="11 12">
    <name type="scientific">Senna tora</name>
    <dbReference type="NCBI Taxonomy" id="362788"/>
    <lineage>
        <taxon>Eukaryota</taxon>
        <taxon>Viridiplantae</taxon>
        <taxon>Streptophyta</taxon>
        <taxon>Embryophyta</taxon>
        <taxon>Tracheophyta</taxon>
        <taxon>Spermatophyta</taxon>
        <taxon>Magnoliopsida</taxon>
        <taxon>eudicotyledons</taxon>
        <taxon>Gunneridae</taxon>
        <taxon>Pentapetalae</taxon>
        <taxon>rosids</taxon>
        <taxon>fabids</taxon>
        <taxon>Fabales</taxon>
        <taxon>Fabaceae</taxon>
        <taxon>Caesalpinioideae</taxon>
        <taxon>Cassia clade</taxon>
        <taxon>Senna</taxon>
    </lineage>
</organism>
<dbReference type="SUPFAM" id="SSF52058">
    <property type="entry name" value="L domain-like"/>
    <property type="match status" value="1"/>
</dbReference>
<dbReference type="InterPro" id="IPR001245">
    <property type="entry name" value="Ser-Thr/Tyr_kinase_cat_dom"/>
</dbReference>
<dbReference type="EMBL" id="JAAIUW010000001">
    <property type="protein sequence ID" value="KAF7844797.1"/>
    <property type="molecule type" value="Genomic_DNA"/>
</dbReference>
<dbReference type="SUPFAM" id="SSF56112">
    <property type="entry name" value="Protein kinase-like (PK-like)"/>
    <property type="match status" value="1"/>
</dbReference>
<accession>A0A834XGS3</accession>
<dbReference type="InterPro" id="IPR000719">
    <property type="entry name" value="Prot_kinase_dom"/>
</dbReference>
<comment type="caution">
    <text evidence="11">The sequence shown here is derived from an EMBL/GenBank/DDBJ whole genome shotgun (WGS) entry which is preliminary data.</text>
</comment>
<dbReference type="Gene3D" id="3.80.10.10">
    <property type="entry name" value="Ribonuclease Inhibitor"/>
    <property type="match status" value="2"/>
</dbReference>
<evidence type="ECO:0000256" key="2">
    <source>
        <dbReference type="ARBA" id="ARBA00022614"/>
    </source>
</evidence>
<evidence type="ECO:0000256" key="1">
    <source>
        <dbReference type="ARBA" id="ARBA00004167"/>
    </source>
</evidence>
<evidence type="ECO:0000256" key="9">
    <source>
        <dbReference type="SAM" id="SignalP"/>
    </source>
</evidence>
<dbReference type="FunFam" id="3.80.10.10:FF:000129">
    <property type="entry name" value="Leucine-rich repeat receptor-like kinase"/>
    <property type="match status" value="1"/>
</dbReference>
<evidence type="ECO:0000256" key="3">
    <source>
        <dbReference type="ARBA" id="ARBA00022692"/>
    </source>
</evidence>
<dbReference type="PANTHER" id="PTHR48007">
    <property type="entry name" value="LEUCINE-RICH REPEAT RECEPTOR-LIKE PROTEIN KINASE PXC1"/>
    <property type="match status" value="1"/>
</dbReference>
<feature type="signal peptide" evidence="9">
    <location>
        <begin position="1"/>
        <end position="21"/>
    </location>
</feature>
<keyword evidence="11" id="KW-0675">Receptor</keyword>
<dbReference type="FunFam" id="3.80.10.10:FF:000383">
    <property type="entry name" value="Leucine-rich repeat receptor protein kinase EMS1"/>
    <property type="match status" value="1"/>
</dbReference>
<dbReference type="CDD" id="cd14066">
    <property type="entry name" value="STKc_IRAK"/>
    <property type="match status" value="1"/>
</dbReference>
<keyword evidence="11" id="KW-0808">Transferase</keyword>
<dbReference type="Pfam" id="PF00560">
    <property type="entry name" value="LRR_1"/>
    <property type="match status" value="1"/>
</dbReference>
<dbReference type="PROSITE" id="PS50011">
    <property type="entry name" value="PROTEIN_KINASE_DOM"/>
    <property type="match status" value="1"/>
</dbReference>
<comment type="subcellular location">
    <subcellularLocation>
        <location evidence="1">Membrane</location>
        <topology evidence="1">Single-pass membrane protein</topology>
    </subcellularLocation>
</comment>
<dbReference type="PANTHER" id="PTHR48007:SF65">
    <property type="entry name" value="OS01G0577600 PROTEIN"/>
    <property type="match status" value="1"/>
</dbReference>
<dbReference type="OrthoDB" id="676979at2759"/>
<evidence type="ECO:0000256" key="4">
    <source>
        <dbReference type="ARBA" id="ARBA00022729"/>
    </source>
</evidence>
<feature type="chain" id="PRO_5032603703" evidence="9">
    <location>
        <begin position="22"/>
        <end position="651"/>
    </location>
</feature>
<dbReference type="GO" id="GO:0016020">
    <property type="term" value="C:membrane"/>
    <property type="evidence" value="ECO:0007669"/>
    <property type="project" value="UniProtKB-SubCell"/>
</dbReference>
<dbReference type="InterPro" id="IPR032675">
    <property type="entry name" value="LRR_dom_sf"/>
</dbReference>
<keyword evidence="12" id="KW-1185">Reference proteome</keyword>
<name>A0A834XGS3_9FABA</name>